<comment type="similarity">
    <text evidence="4">Belongs to the ABC transporter superfamily. Macrolide exporter (TC 3.A.1.122) family.</text>
</comment>
<gene>
    <name evidence="6" type="ORF">HER31_17935</name>
</gene>
<dbReference type="KEGG" id="fes:HER31_17935"/>
<dbReference type="CDD" id="cd03255">
    <property type="entry name" value="ABC_MJ0796_LolCDE_FtsE"/>
    <property type="match status" value="1"/>
</dbReference>
<evidence type="ECO:0000313" key="6">
    <source>
        <dbReference type="EMBL" id="QIZ78619.1"/>
    </source>
</evidence>
<dbReference type="PANTHER" id="PTHR42798">
    <property type="entry name" value="LIPOPROTEIN-RELEASING SYSTEM ATP-BINDING PROTEIN LOLD"/>
    <property type="match status" value="1"/>
</dbReference>
<evidence type="ECO:0000256" key="2">
    <source>
        <dbReference type="ARBA" id="ARBA00022741"/>
    </source>
</evidence>
<dbReference type="Gene3D" id="3.40.50.300">
    <property type="entry name" value="P-loop containing nucleotide triphosphate hydrolases"/>
    <property type="match status" value="1"/>
</dbReference>
<keyword evidence="7" id="KW-1185">Reference proteome</keyword>
<dbReference type="InterPro" id="IPR027417">
    <property type="entry name" value="P-loop_NTPase"/>
</dbReference>
<evidence type="ECO:0000313" key="7">
    <source>
        <dbReference type="Proteomes" id="UP000501602"/>
    </source>
</evidence>
<name>A0A6H1UJ14_9GAMM</name>
<dbReference type="Proteomes" id="UP000501602">
    <property type="component" value="Chromosome"/>
</dbReference>
<dbReference type="InterPro" id="IPR017871">
    <property type="entry name" value="ABC_transporter-like_CS"/>
</dbReference>
<organism evidence="6 7">
    <name type="scientific">Ferrimonas lipolytica</name>
    <dbReference type="NCBI Taxonomy" id="2724191"/>
    <lineage>
        <taxon>Bacteria</taxon>
        <taxon>Pseudomonadati</taxon>
        <taxon>Pseudomonadota</taxon>
        <taxon>Gammaproteobacteria</taxon>
        <taxon>Alteromonadales</taxon>
        <taxon>Ferrimonadaceae</taxon>
        <taxon>Ferrimonas</taxon>
    </lineage>
</organism>
<dbReference type="GO" id="GO:0005524">
    <property type="term" value="F:ATP binding"/>
    <property type="evidence" value="ECO:0007669"/>
    <property type="project" value="UniProtKB-KW"/>
</dbReference>
<dbReference type="InterPro" id="IPR017911">
    <property type="entry name" value="MacB-like_ATP-bd"/>
</dbReference>
<evidence type="ECO:0000259" key="5">
    <source>
        <dbReference type="PROSITE" id="PS50893"/>
    </source>
</evidence>
<keyword evidence="1" id="KW-0813">Transport</keyword>
<dbReference type="PROSITE" id="PS50893">
    <property type="entry name" value="ABC_TRANSPORTER_2"/>
    <property type="match status" value="1"/>
</dbReference>
<protein>
    <submittedName>
        <fullName evidence="6">ABC transporter ATP-binding protein</fullName>
    </submittedName>
</protein>
<dbReference type="InterPro" id="IPR003439">
    <property type="entry name" value="ABC_transporter-like_ATP-bd"/>
</dbReference>
<dbReference type="EMBL" id="CP051180">
    <property type="protein sequence ID" value="QIZ78619.1"/>
    <property type="molecule type" value="Genomic_DNA"/>
</dbReference>
<dbReference type="FunFam" id="3.40.50.300:FF:000032">
    <property type="entry name" value="Export ABC transporter ATP-binding protein"/>
    <property type="match status" value="1"/>
</dbReference>
<evidence type="ECO:0000256" key="4">
    <source>
        <dbReference type="ARBA" id="ARBA00038388"/>
    </source>
</evidence>
<dbReference type="SMART" id="SM00382">
    <property type="entry name" value="AAA"/>
    <property type="match status" value="1"/>
</dbReference>
<dbReference type="GO" id="GO:0022857">
    <property type="term" value="F:transmembrane transporter activity"/>
    <property type="evidence" value="ECO:0007669"/>
    <property type="project" value="UniProtKB-ARBA"/>
</dbReference>
<dbReference type="PANTHER" id="PTHR42798:SF2">
    <property type="entry name" value="ABC TRANSPORTER ATP-BINDING PROTEIN MG467-RELATED"/>
    <property type="match status" value="1"/>
</dbReference>
<dbReference type="InterPro" id="IPR003593">
    <property type="entry name" value="AAA+_ATPase"/>
</dbReference>
<dbReference type="GO" id="GO:0016887">
    <property type="term" value="F:ATP hydrolysis activity"/>
    <property type="evidence" value="ECO:0007669"/>
    <property type="project" value="InterPro"/>
</dbReference>
<evidence type="ECO:0000256" key="1">
    <source>
        <dbReference type="ARBA" id="ARBA00022448"/>
    </source>
</evidence>
<accession>A0A6H1UJ14</accession>
<dbReference type="RefSeq" id="WP_168662754.1">
    <property type="nucleotide sequence ID" value="NZ_CP051180.1"/>
</dbReference>
<sequence length="226" mass="24643">MSSAIECRQVSHSFPMADTRFTVLDGINLSIAKGEMVAIIGPSGSGKSTLMNLIGALMTPEQGELVLLGKSTAAMTKPQLAHLRRDHIGFVFQQFNLLSRTSALENVMMPLMYQDEVVKDGSDRARRCLELVGLGDKLDNHPSQLSGGQQQRVAIARALINQPDILLADEPTGALDTKTSSEIMALFRQLNKQGHTVVLVTHEPEIAEQADRIITVRDGKIQQETA</sequence>
<keyword evidence="2" id="KW-0547">Nucleotide-binding</keyword>
<reference evidence="6 7" key="1">
    <citation type="submission" date="2020-04" db="EMBL/GenBank/DDBJ databases">
        <title>Ferrimonas sp. S7 isolated from sea water.</title>
        <authorList>
            <person name="Bae S.S."/>
            <person name="Baek K."/>
        </authorList>
    </citation>
    <scope>NUCLEOTIDE SEQUENCE [LARGE SCALE GENOMIC DNA]</scope>
    <source>
        <strain evidence="6 7">S7</strain>
    </source>
</reference>
<dbReference type="Pfam" id="PF00005">
    <property type="entry name" value="ABC_tran"/>
    <property type="match status" value="1"/>
</dbReference>
<dbReference type="SUPFAM" id="SSF52540">
    <property type="entry name" value="P-loop containing nucleoside triphosphate hydrolases"/>
    <property type="match status" value="1"/>
</dbReference>
<feature type="domain" description="ABC transporter" evidence="5">
    <location>
        <begin position="5"/>
        <end position="226"/>
    </location>
</feature>
<keyword evidence="3 6" id="KW-0067">ATP-binding</keyword>
<dbReference type="PROSITE" id="PS00211">
    <property type="entry name" value="ABC_TRANSPORTER_1"/>
    <property type="match status" value="1"/>
</dbReference>
<proteinExistence type="inferred from homology"/>
<evidence type="ECO:0000256" key="3">
    <source>
        <dbReference type="ARBA" id="ARBA00022840"/>
    </source>
</evidence>
<dbReference type="AlphaFoldDB" id="A0A6H1UJ14"/>
<dbReference type="GO" id="GO:1902495">
    <property type="term" value="C:transmembrane transporter complex"/>
    <property type="evidence" value="ECO:0007669"/>
    <property type="project" value="UniProtKB-ARBA"/>
</dbReference>